<dbReference type="Gene3D" id="2.170.260.10">
    <property type="entry name" value="paz domain"/>
    <property type="match status" value="1"/>
</dbReference>
<evidence type="ECO:0000313" key="4">
    <source>
        <dbReference type="EnsemblMetazoa" id="RPRC010960-PA"/>
    </source>
</evidence>
<dbReference type="InParanoid" id="T1I3U1"/>
<dbReference type="STRING" id="13249.T1I3U1"/>
<dbReference type="SUPFAM" id="SSF47095">
    <property type="entry name" value="HMG-box"/>
    <property type="match status" value="1"/>
</dbReference>
<dbReference type="GO" id="GO:0005524">
    <property type="term" value="F:ATP binding"/>
    <property type="evidence" value="ECO:0007669"/>
    <property type="project" value="InterPro"/>
</dbReference>
<dbReference type="Pfam" id="PF08699">
    <property type="entry name" value="ArgoL1"/>
    <property type="match status" value="1"/>
</dbReference>
<feature type="domain" description="PAZ" evidence="3">
    <location>
        <begin position="385"/>
        <end position="502"/>
    </location>
</feature>
<dbReference type="InterPro" id="IPR014721">
    <property type="entry name" value="Ribsml_uS5_D2-typ_fold_subgr"/>
</dbReference>
<reference evidence="4" key="1">
    <citation type="submission" date="2015-05" db="UniProtKB">
        <authorList>
            <consortium name="EnsemblMetazoa"/>
        </authorList>
    </citation>
    <scope>IDENTIFICATION</scope>
</reference>
<feature type="compositionally biased region" description="Basic and acidic residues" evidence="1">
    <location>
        <begin position="612"/>
        <end position="631"/>
    </location>
</feature>
<evidence type="ECO:0008006" key="6">
    <source>
        <dbReference type="Google" id="ProtNLM"/>
    </source>
</evidence>
<dbReference type="InterPro" id="IPR036910">
    <property type="entry name" value="HMG_box_dom_sf"/>
</dbReference>
<organism evidence="4 5">
    <name type="scientific">Rhodnius prolixus</name>
    <name type="common">Triatomid bug</name>
    <dbReference type="NCBI Taxonomy" id="13249"/>
    <lineage>
        <taxon>Eukaryota</taxon>
        <taxon>Metazoa</taxon>
        <taxon>Ecdysozoa</taxon>
        <taxon>Arthropoda</taxon>
        <taxon>Hexapoda</taxon>
        <taxon>Insecta</taxon>
        <taxon>Pterygota</taxon>
        <taxon>Neoptera</taxon>
        <taxon>Paraneoptera</taxon>
        <taxon>Hemiptera</taxon>
        <taxon>Heteroptera</taxon>
        <taxon>Panheteroptera</taxon>
        <taxon>Cimicomorpha</taxon>
        <taxon>Reduviidae</taxon>
        <taxon>Triatominae</taxon>
        <taxon>Rhodnius</taxon>
    </lineage>
</organism>
<dbReference type="GO" id="GO:0006298">
    <property type="term" value="P:mismatch repair"/>
    <property type="evidence" value="ECO:0007669"/>
    <property type="project" value="InterPro"/>
</dbReference>
<feature type="region of interest" description="Disordered" evidence="1">
    <location>
        <begin position="609"/>
        <end position="660"/>
    </location>
</feature>
<dbReference type="Pfam" id="PF16486">
    <property type="entry name" value="ArgoN"/>
    <property type="match status" value="1"/>
</dbReference>
<dbReference type="Proteomes" id="UP000015103">
    <property type="component" value="Unassembled WGS sequence"/>
</dbReference>
<dbReference type="Pfam" id="PF02170">
    <property type="entry name" value="PAZ"/>
    <property type="match status" value="1"/>
</dbReference>
<dbReference type="eggNOG" id="KOG1978">
    <property type="taxonomic scope" value="Eukaryota"/>
</dbReference>
<dbReference type="CDD" id="cd02846">
    <property type="entry name" value="PAZ_argonaute_like"/>
    <property type="match status" value="1"/>
</dbReference>
<dbReference type="eggNOG" id="KOG1041">
    <property type="taxonomic scope" value="Eukaryota"/>
</dbReference>
<dbReference type="SUPFAM" id="SSF101690">
    <property type="entry name" value="PAZ domain"/>
    <property type="match status" value="1"/>
</dbReference>
<name>T1I3U1_RHOPR</name>
<dbReference type="GO" id="GO:0003723">
    <property type="term" value="F:RNA binding"/>
    <property type="evidence" value="ECO:0007669"/>
    <property type="project" value="InterPro"/>
</dbReference>
<accession>T1I3U1</accession>
<dbReference type="GO" id="GO:0005634">
    <property type="term" value="C:nucleus"/>
    <property type="evidence" value="ECO:0007669"/>
    <property type="project" value="UniProtKB-UniRule"/>
</dbReference>
<dbReference type="PANTHER" id="PTHR22891">
    <property type="entry name" value="EUKARYOTIC TRANSLATION INITIATION FACTOR 2C"/>
    <property type="match status" value="1"/>
</dbReference>
<dbReference type="HOGENOM" id="CLU_267988_0_0_1"/>
<dbReference type="InterPro" id="IPR032474">
    <property type="entry name" value="Argonaute_N"/>
</dbReference>
<dbReference type="InterPro" id="IPR009071">
    <property type="entry name" value="HMG_box_dom"/>
</dbReference>
<sequence>MDNQQARRQQPPQHEAQPPQQQAWRQQPPQQAAQPPQQQARRQQPPQQEAQPPQQQAWRQQPPQQAAQPPQQPTQQQQQFLEQQGERVVAGRGKKGRGRGVEFPDQPIPATRGFVSPSESPVHQPFDTSQTIKGLEQKPAQAPPPKAQKEATPPTPLGKDDTSVKSITTGISNLALIPKRKTQDRPAKEGHGRKIQVETNHLALRMKNTSVVVYHYDVAITPDKPFKFYRPAMNEVQKTYYPNQFPAFDGKKNLYSYSELPIQRQVLHAKVEVWDAERSKVREMEVQIKMANSINFATIGEYLRSGTSLSVPQEAIQALDVVLRSPASNSFVPVGRSYFSPPPGQLIQLGGGLDLWYGFYQSAILGWKPFLNIDVAHKGFPTAKNCIEILKDLSEQVRSQLDPNYEPDRRALNDFKSFIKNLRIAYEIQKGGSKQKRTYKVLDLSTCPRNNRFKTDSGPVTVEEYFRREYNYRINYPLVPCIECGSKEKPISLPMELTIQLMVPSKECYVWNTCYGLAIEPINVFVNSRPVKNKQIEKAVQEEIYQFFGSTIPKNKNPFCLVAITLPTNCVDVNLEPNKTKVIIKDMECVVKVLKDQLVLYYVGALEPPKPSTDENHSDSGLKRKNTERTPVKTKVAKKTNKIETESPNKSLNESENSNIDETVKDSVHIKDTSLFHAQIKVPSSYLNVLDNEKNSSDAMISLTTLNHSENNMCRTEIEVGNDSLNFNENLDDLVPVLDQIATDLSGIKRSELITKDVTVSIDEVKKKINSGEELVGIMSNDDSSADSFTTEILQKLSEDFKRCSNGDTDCVMKTSTQKEVAECNENEVEKKNNIQQTSINMNEITISQWSRGDVKINGQVIESSVKIGKENFLKRKLENNPSCSPNTSQLSERSISSQMGCKQLSGFTKFAKEMRSKIIQQTPGITFTAVAAELASRWRDLQEHEQKMYDDKAKDKQEKPKLPKMPVKLKDPIYRPNLVSIRYNPSSSEVKVKKIVKNTTVELTIDKLKTSLDKRINYQAPSRNLITTLQDNVLLIKEDGNIISASLERIKEAIELHNNLEQIKITSKVLDTRVPIFQSDLGPGLWSILGSLESNFDDTFKSIIVIIDERITINGFRIEKIPGIQENEYYITDVPSQIEGCGLNEFKEILQFISINHNVKLKDCRPKKILNYVKRETLKCNNTLNSHIFMDNTNVLDMYRYWSENLKGITRNCPHYRPVCKLLFPVY</sequence>
<dbReference type="Gene3D" id="1.10.30.10">
    <property type="entry name" value="High mobility group box domain"/>
    <property type="match status" value="1"/>
</dbReference>
<feature type="domain" description="HMG box" evidence="2">
    <location>
        <begin position="901"/>
        <end position="960"/>
    </location>
</feature>
<dbReference type="Pfam" id="PF01119">
    <property type="entry name" value="DNA_mis_repair"/>
    <property type="match status" value="1"/>
</dbReference>
<dbReference type="InterPro" id="IPR003100">
    <property type="entry name" value="PAZ_dom"/>
</dbReference>
<proteinExistence type="predicted"/>
<dbReference type="SUPFAM" id="SSF54211">
    <property type="entry name" value="Ribosomal protein S5 domain 2-like"/>
    <property type="match status" value="1"/>
</dbReference>
<dbReference type="PROSITE" id="PS50118">
    <property type="entry name" value="HMG_BOX_2"/>
    <property type="match status" value="1"/>
</dbReference>
<dbReference type="InterPro" id="IPR036085">
    <property type="entry name" value="PAZ_dom_sf"/>
</dbReference>
<dbReference type="Pfam" id="PF00505">
    <property type="entry name" value="HMG_box"/>
    <property type="match status" value="1"/>
</dbReference>
<protein>
    <recommendedName>
        <fullName evidence="6">HMG box domain-containing protein</fullName>
    </recommendedName>
</protein>
<feature type="compositionally biased region" description="Low complexity" evidence="1">
    <location>
        <begin position="1"/>
        <end position="79"/>
    </location>
</feature>
<feature type="compositionally biased region" description="Polar residues" evidence="1">
    <location>
        <begin position="648"/>
        <end position="660"/>
    </location>
</feature>
<feature type="compositionally biased region" description="Polar residues" evidence="1">
    <location>
        <begin position="117"/>
        <end position="132"/>
    </location>
</feature>
<feature type="region of interest" description="Disordered" evidence="1">
    <location>
        <begin position="1"/>
        <end position="164"/>
    </location>
</feature>
<dbReference type="CDD" id="cd00084">
    <property type="entry name" value="HMG-box_SF"/>
    <property type="match status" value="1"/>
</dbReference>
<dbReference type="InterPro" id="IPR013507">
    <property type="entry name" value="DNA_mismatch_S5_2-like"/>
</dbReference>
<dbReference type="PROSITE" id="PS50821">
    <property type="entry name" value="PAZ"/>
    <property type="match status" value="1"/>
</dbReference>
<dbReference type="AlphaFoldDB" id="T1I3U1"/>
<dbReference type="SMART" id="SM01163">
    <property type="entry name" value="DUF1785"/>
    <property type="match status" value="1"/>
</dbReference>
<dbReference type="EMBL" id="ACPB03013363">
    <property type="status" value="NOT_ANNOTATED_CDS"/>
    <property type="molecule type" value="Genomic_DNA"/>
</dbReference>
<keyword evidence="5" id="KW-1185">Reference proteome</keyword>
<dbReference type="EnsemblMetazoa" id="RPRC010960-RA">
    <property type="protein sequence ID" value="RPRC010960-PA"/>
    <property type="gene ID" value="RPRC010960"/>
</dbReference>
<dbReference type="InterPro" id="IPR020568">
    <property type="entry name" value="Ribosomal_Su5_D2-typ_SF"/>
</dbReference>
<evidence type="ECO:0000259" key="3">
    <source>
        <dbReference type="PROSITE" id="PS50821"/>
    </source>
</evidence>
<dbReference type="SMART" id="SM00398">
    <property type="entry name" value="HMG"/>
    <property type="match status" value="1"/>
</dbReference>
<evidence type="ECO:0000259" key="2">
    <source>
        <dbReference type="PROSITE" id="PS50118"/>
    </source>
</evidence>
<dbReference type="GO" id="GO:0030983">
    <property type="term" value="F:mismatched DNA binding"/>
    <property type="evidence" value="ECO:0007669"/>
    <property type="project" value="InterPro"/>
</dbReference>
<dbReference type="Gene3D" id="3.30.230.10">
    <property type="match status" value="1"/>
</dbReference>
<dbReference type="InterPro" id="IPR014811">
    <property type="entry name" value="ArgoL1"/>
</dbReference>
<dbReference type="VEuPathDB" id="VectorBase:RPRC010960"/>
<dbReference type="SMART" id="SM01340">
    <property type="entry name" value="DNA_mis_repair"/>
    <property type="match status" value="1"/>
</dbReference>
<evidence type="ECO:0000313" key="5">
    <source>
        <dbReference type="Proteomes" id="UP000015103"/>
    </source>
</evidence>
<dbReference type="CDD" id="cd00782">
    <property type="entry name" value="MutL_Trans"/>
    <property type="match status" value="1"/>
</dbReference>
<evidence type="ECO:0000256" key="1">
    <source>
        <dbReference type="SAM" id="MobiDB-lite"/>
    </source>
</evidence>
<dbReference type="EMBL" id="ACPB03013364">
    <property type="status" value="NOT_ANNOTATED_CDS"/>
    <property type="molecule type" value="Genomic_DNA"/>
</dbReference>